<feature type="domain" description="COP9 signalosome complex subunit 3 N-terminal helical repeats" evidence="2">
    <location>
        <begin position="47"/>
        <end position="263"/>
    </location>
</feature>
<dbReference type="Proteomes" id="UP001150538">
    <property type="component" value="Unassembled WGS sequence"/>
</dbReference>
<dbReference type="InterPro" id="IPR050756">
    <property type="entry name" value="CSN3"/>
</dbReference>
<dbReference type="OrthoDB" id="29061at2759"/>
<evidence type="ECO:0000259" key="2">
    <source>
        <dbReference type="Pfam" id="PF22788"/>
    </source>
</evidence>
<sequence>MSQSKEYTQLVDLATEHSGDIDAIKSQLLPLIESMVQSSENRVRHLTHAPDMSPTIMRLLSSLETDKNTLAYIIMWAEHQLSYPLQDMVFTKSSFGRICKSANPKELALYPRIFILINRVVLELISQSDKLDLQQLIDNMSTLIHRYEMAVDETCLTPLHHTALKIFNETSGLQLKKDNIFLQPISRYYSINGITQDDYIHYFFHLGTILNQFNEHSQAIHAFYKGLVYPCINPTKTQVLITKRLILTNLIEEGKFGNLPHYVGSGLLKAVNDDCKAYIEFKDTYEKLDRQAISNAFINSKATFEEDGNTDLAKKAINSIPKHMIKKLASAFTRLPVTKLCSMIGLTDKNITEFGAQIGLRSHHYTLDLVAQMIESGKLDAKVETIVDGNGKEQYNVLFNPPVPRNINSGNKSTLTDYFIKLESLRILKLQDHIQTSERLYKELESINTWLKLNDASFKKLREKNGETYDMESRYALMDEDDVY</sequence>
<evidence type="ECO:0000256" key="1">
    <source>
        <dbReference type="ARBA" id="ARBA00022490"/>
    </source>
</evidence>
<accession>A0A9W8A5J0</accession>
<dbReference type="PANTHER" id="PTHR10758">
    <property type="entry name" value="26S PROTEASOME NON-ATPASE REGULATORY SUBUNIT 3/COP9 SIGNALOSOME COMPLEX SUBUNIT 3"/>
    <property type="match status" value="1"/>
</dbReference>
<gene>
    <name evidence="3" type="ORF">H4219_002963</name>
</gene>
<dbReference type="GO" id="GO:0006511">
    <property type="term" value="P:ubiquitin-dependent protein catabolic process"/>
    <property type="evidence" value="ECO:0007669"/>
    <property type="project" value="TreeGrafter"/>
</dbReference>
<dbReference type="InterPro" id="IPR055089">
    <property type="entry name" value="COP9_N"/>
</dbReference>
<keyword evidence="4" id="KW-1185">Reference proteome</keyword>
<evidence type="ECO:0000313" key="4">
    <source>
        <dbReference type="Proteomes" id="UP001150538"/>
    </source>
</evidence>
<protein>
    <recommendedName>
        <fullName evidence="2">COP9 signalosome complex subunit 3 N-terminal helical repeats domain-containing protein</fullName>
    </recommendedName>
</protein>
<evidence type="ECO:0000313" key="3">
    <source>
        <dbReference type="EMBL" id="KAJ1917853.1"/>
    </source>
</evidence>
<organism evidence="3 4">
    <name type="scientific">Mycoemilia scoparia</name>
    <dbReference type="NCBI Taxonomy" id="417184"/>
    <lineage>
        <taxon>Eukaryota</taxon>
        <taxon>Fungi</taxon>
        <taxon>Fungi incertae sedis</taxon>
        <taxon>Zoopagomycota</taxon>
        <taxon>Kickxellomycotina</taxon>
        <taxon>Kickxellomycetes</taxon>
        <taxon>Kickxellales</taxon>
        <taxon>Kickxellaceae</taxon>
        <taxon>Mycoemilia</taxon>
    </lineage>
</organism>
<dbReference type="GO" id="GO:0008180">
    <property type="term" value="C:COP9 signalosome"/>
    <property type="evidence" value="ECO:0007669"/>
    <property type="project" value="TreeGrafter"/>
</dbReference>
<keyword evidence="1" id="KW-0963">Cytoplasm</keyword>
<comment type="caution">
    <text evidence="3">The sequence shown here is derived from an EMBL/GenBank/DDBJ whole genome shotgun (WGS) entry which is preliminary data.</text>
</comment>
<proteinExistence type="predicted"/>
<dbReference type="AlphaFoldDB" id="A0A9W8A5J0"/>
<dbReference type="PANTHER" id="PTHR10758:SF1">
    <property type="entry name" value="COP9 SIGNALOSOME COMPLEX SUBUNIT 3"/>
    <property type="match status" value="1"/>
</dbReference>
<dbReference type="EMBL" id="JANBPU010000060">
    <property type="protein sequence ID" value="KAJ1917853.1"/>
    <property type="molecule type" value="Genomic_DNA"/>
</dbReference>
<name>A0A9W8A5J0_9FUNG</name>
<dbReference type="Pfam" id="PF22788">
    <property type="entry name" value="COP9_hel_rpt"/>
    <property type="match status" value="1"/>
</dbReference>
<reference evidence="3" key="1">
    <citation type="submission" date="2022-07" db="EMBL/GenBank/DDBJ databases">
        <title>Phylogenomic reconstructions and comparative analyses of Kickxellomycotina fungi.</title>
        <authorList>
            <person name="Reynolds N.K."/>
            <person name="Stajich J.E."/>
            <person name="Barry K."/>
            <person name="Grigoriev I.V."/>
            <person name="Crous P."/>
            <person name="Smith M.E."/>
        </authorList>
    </citation>
    <scope>NUCLEOTIDE SEQUENCE</scope>
    <source>
        <strain evidence="3">NBRC 100468</strain>
    </source>
</reference>